<evidence type="ECO:0000313" key="2">
    <source>
        <dbReference type="Proteomes" id="UP001185706"/>
    </source>
</evidence>
<proteinExistence type="predicted"/>
<dbReference type="Pfam" id="PF12686">
    <property type="entry name" value="DUF3800"/>
    <property type="match status" value="1"/>
</dbReference>
<sequence length="221" mass="25754">MYEERRQNLRVLGSLISKLRNLGGQLFYYAEEKPLGTPKETNCGPDEFKGREESAMRESLNRLARAADANDESVLVLMDQINEKSRKQRLPAMYAHILGRVSWHEEMRRTVEPPMHIDSQLSANIQFADWVCAMIKRAIDYQLVEDSRYAWIAEARELQAAFGAFTHESKLHLWQRSIDDLHHSEVLNRERRVIARSGSLLQKEENQKMLERVRMASQKNS</sequence>
<accession>A0AAE4SZU3</accession>
<name>A0AAE4SZU3_9CORY</name>
<gene>
    <name evidence="1" type="ORF">RAE03_11965</name>
</gene>
<evidence type="ECO:0000313" key="1">
    <source>
        <dbReference type="EMBL" id="MDV2420470.1"/>
    </source>
</evidence>
<reference evidence="1" key="1">
    <citation type="submission" date="2023-08" db="EMBL/GenBank/DDBJ databases">
        <title>Genomic characterization of the C. tuberculostearicum species complex, a ubiquitous member of the human skin microbiome.</title>
        <authorList>
            <person name="Ahmed N."/>
            <person name="Deming C."/>
            <person name="Conlan S."/>
            <person name="Segre J."/>
        </authorList>
    </citation>
    <scope>NUCLEOTIDE SEQUENCE</scope>
    <source>
        <strain evidence="1">CTNIH22</strain>
    </source>
</reference>
<dbReference type="InterPro" id="IPR024524">
    <property type="entry name" value="DUF3800"/>
</dbReference>
<dbReference type="EMBL" id="JAVBIB010000031">
    <property type="protein sequence ID" value="MDV2420470.1"/>
    <property type="molecule type" value="Genomic_DNA"/>
</dbReference>
<organism evidence="1 2">
    <name type="scientific">Corynebacterium tuberculostearicum</name>
    <dbReference type="NCBI Taxonomy" id="38304"/>
    <lineage>
        <taxon>Bacteria</taxon>
        <taxon>Bacillati</taxon>
        <taxon>Actinomycetota</taxon>
        <taxon>Actinomycetes</taxon>
        <taxon>Mycobacteriales</taxon>
        <taxon>Corynebacteriaceae</taxon>
        <taxon>Corynebacterium</taxon>
    </lineage>
</organism>
<dbReference type="AlphaFoldDB" id="A0AAE4SZU3"/>
<comment type="caution">
    <text evidence="1">The sequence shown here is derived from an EMBL/GenBank/DDBJ whole genome shotgun (WGS) entry which is preliminary data.</text>
</comment>
<protein>
    <submittedName>
        <fullName evidence="1">DUF3800 domain-containing protein</fullName>
    </submittedName>
</protein>
<dbReference type="Proteomes" id="UP001185706">
    <property type="component" value="Unassembled WGS sequence"/>
</dbReference>
<dbReference type="RefSeq" id="WP_316993909.1">
    <property type="nucleotide sequence ID" value="NZ_JAVBIB010000031.1"/>
</dbReference>